<protein>
    <submittedName>
        <fullName evidence="2">Uncharacterized protein</fullName>
    </submittedName>
</protein>
<feature type="transmembrane region" description="Helical" evidence="1">
    <location>
        <begin position="152"/>
        <end position="172"/>
    </location>
</feature>
<evidence type="ECO:0000313" key="2">
    <source>
        <dbReference type="EMBL" id="TNV77951.1"/>
    </source>
</evidence>
<feature type="transmembrane region" description="Helical" evidence="1">
    <location>
        <begin position="44"/>
        <end position="63"/>
    </location>
</feature>
<proteinExistence type="predicted"/>
<dbReference type="Proteomes" id="UP000785679">
    <property type="component" value="Unassembled WGS sequence"/>
</dbReference>
<name>A0A8J8NPN1_HALGN</name>
<comment type="caution">
    <text evidence="2">The sequence shown here is derived from an EMBL/GenBank/DDBJ whole genome shotgun (WGS) entry which is preliminary data.</text>
</comment>
<reference evidence="2" key="1">
    <citation type="submission" date="2019-06" db="EMBL/GenBank/DDBJ databases">
        <authorList>
            <person name="Zheng W."/>
        </authorList>
    </citation>
    <scope>NUCLEOTIDE SEQUENCE</scope>
    <source>
        <strain evidence="2">QDHG01</strain>
    </source>
</reference>
<evidence type="ECO:0000313" key="3">
    <source>
        <dbReference type="Proteomes" id="UP000785679"/>
    </source>
</evidence>
<feature type="transmembrane region" description="Helical" evidence="1">
    <location>
        <begin position="75"/>
        <end position="94"/>
    </location>
</feature>
<keyword evidence="1" id="KW-0472">Membrane</keyword>
<accession>A0A8J8NPN1</accession>
<feature type="transmembrane region" description="Helical" evidence="1">
    <location>
        <begin position="12"/>
        <end position="32"/>
    </location>
</feature>
<keyword evidence="3" id="KW-1185">Reference proteome</keyword>
<dbReference type="AlphaFoldDB" id="A0A8J8NPN1"/>
<keyword evidence="1" id="KW-0812">Transmembrane</keyword>
<organism evidence="2 3">
    <name type="scientific">Halteria grandinella</name>
    <dbReference type="NCBI Taxonomy" id="5974"/>
    <lineage>
        <taxon>Eukaryota</taxon>
        <taxon>Sar</taxon>
        <taxon>Alveolata</taxon>
        <taxon>Ciliophora</taxon>
        <taxon>Intramacronucleata</taxon>
        <taxon>Spirotrichea</taxon>
        <taxon>Stichotrichia</taxon>
        <taxon>Sporadotrichida</taxon>
        <taxon>Halteriidae</taxon>
        <taxon>Halteria</taxon>
    </lineage>
</organism>
<gene>
    <name evidence="2" type="ORF">FGO68_gene8507</name>
</gene>
<feature type="transmembrane region" description="Helical" evidence="1">
    <location>
        <begin position="212"/>
        <end position="231"/>
    </location>
</feature>
<sequence length="263" mass="30702">MERHQVFLPFRPLWYLHPLIFFSDLFPLYEVWHRSLSSLFVKKCAILITMPSIVLKVVLKLLGNYNEFGEDATNRWQVLYVFLVLISTAVANVINKKFLSSTKISLIQMTHYSYLVALFGSIFIFFIECFVRKGEVPYPLLSLDGLYKGEEIINVIALNSVNELFSFIMMLYLARRTHIVRASVFGVIPQLYVIVEGSFAKRVGPEQPWWEYVEIVCFLAGYVVIWLERVVKTRRQAKERQTMYKVSMKIVNSTFANRPMSIQ</sequence>
<dbReference type="EMBL" id="RRYP01011108">
    <property type="protein sequence ID" value="TNV77951.1"/>
    <property type="molecule type" value="Genomic_DNA"/>
</dbReference>
<keyword evidence="1" id="KW-1133">Transmembrane helix</keyword>
<feature type="transmembrane region" description="Helical" evidence="1">
    <location>
        <begin position="114"/>
        <end position="132"/>
    </location>
</feature>
<evidence type="ECO:0000256" key="1">
    <source>
        <dbReference type="SAM" id="Phobius"/>
    </source>
</evidence>